<keyword evidence="2" id="KW-0812">Transmembrane</keyword>
<proteinExistence type="predicted"/>
<accession>A0A915ZYL9</accession>
<name>A0A915ZYL9_9GLOM</name>
<feature type="transmembrane region" description="Helical" evidence="2">
    <location>
        <begin position="76"/>
        <end position="94"/>
    </location>
</feature>
<gene>
    <name evidence="3" type="ORF">CHRIB12_LOCUS23928</name>
</gene>
<evidence type="ECO:0000256" key="2">
    <source>
        <dbReference type="SAM" id="Phobius"/>
    </source>
</evidence>
<comment type="caution">
    <text evidence="3">The sequence shown here is derived from an EMBL/GenBank/DDBJ whole genome shotgun (WGS) entry which is preliminary data.</text>
</comment>
<dbReference type="Proteomes" id="UP000684084">
    <property type="component" value="Unassembled WGS sequence"/>
</dbReference>
<dbReference type="AlphaFoldDB" id="A0A915ZYL9"/>
<keyword evidence="2" id="KW-0472">Membrane</keyword>
<dbReference type="EMBL" id="CAGKOT010000101">
    <property type="protein sequence ID" value="CAB5395607.1"/>
    <property type="molecule type" value="Genomic_DNA"/>
</dbReference>
<evidence type="ECO:0000313" key="3">
    <source>
        <dbReference type="EMBL" id="CAB5395607.1"/>
    </source>
</evidence>
<organism evidence="3 4">
    <name type="scientific">Rhizophagus irregularis</name>
    <dbReference type="NCBI Taxonomy" id="588596"/>
    <lineage>
        <taxon>Eukaryota</taxon>
        <taxon>Fungi</taxon>
        <taxon>Fungi incertae sedis</taxon>
        <taxon>Mucoromycota</taxon>
        <taxon>Glomeromycotina</taxon>
        <taxon>Glomeromycetes</taxon>
        <taxon>Glomerales</taxon>
        <taxon>Glomeraceae</taxon>
        <taxon>Rhizophagus</taxon>
    </lineage>
</organism>
<evidence type="ECO:0000256" key="1">
    <source>
        <dbReference type="SAM" id="MobiDB-lite"/>
    </source>
</evidence>
<protein>
    <submittedName>
        <fullName evidence="3">Uncharacterized protein</fullName>
    </submittedName>
</protein>
<feature type="region of interest" description="Disordered" evidence="1">
    <location>
        <begin position="1"/>
        <end position="51"/>
    </location>
</feature>
<evidence type="ECO:0000313" key="4">
    <source>
        <dbReference type="Proteomes" id="UP000684084"/>
    </source>
</evidence>
<keyword evidence="2" id="KW-1133">Transmembrane helix</keyword>
<reference evidence="3" key="1">
    <citation type="submission" date="2020-05" db="EMBL/GenBank/DDBJ databases">
        <authorList>
            <person name="Rincon C."/>
            <person name="Sanders R I."/>
            <person name="Robbins C."/>
            <person name="Chaturvedi A."/>
        </authorList>
    </citation>
    <scope>NUCLEOTIDE SEQUENCE</scope>
    <source>
        <strain evidence="3">CHB12</strain>
    </source>
</reference>
<sequence length="95" mass="11393">MRSGTHVTESKLPQKKKVGMLERQQHQRQHRGNARFGKDLGRRSGNRWNRWKTHSNQNIRFKNYFRKNETNNWERILISMIVLICSVILHTIPAK</sequence>